<dbReference type="InterPro" id="IPR050155">
    <property type="entry name" value="HAD-like_hydrolase_sf"/>
</dbReference>
<dbReference type="InterPro" id="IPR023198">
    <property type="entry name" value="PGP-like_dom2"/>
</dbReference>
<dbReference type="SFLD" id="SFLDG01129">
    <property type="entry name" value="C1.5:_HAD__Beta-PGM__Phosphata"/>
    <property type="match status" value="1"/>
</dbReference>
<dbReference type="Gene3D" id="3.40.50.1000">
    <property type="entry name" value="HAD superfamily/HAD-like"/>
    <property type="match status" value="1"/>
</dbReference>
<dbReference type="EMBL" id="JARQWQ010000162">
    <property type="protein sequence ID" value="KAK2547919.1"/>
    <property type="molecule type" value="Genomic_DNA"/>
</dbReference>
<sequence length="235" mass="25965">MADERNTVIKLVMFDLAGTTVDDNIQGIPLVTVAMKETFNKHGYKIEPETVNKYRGLEKKDAIRGIIKNELCPDSSSSVDVEVLFKDFKDFLRKHLSSIKDEIPGTSEVFRQLKSRGLKIAVGSGFPHSVVESIMSMLQWQDLVDCICSAEKVGKGRPHPAMIQEAMKCFGVTDPRSVVKVGDTKADIDEGKNAGCWTVAVLTGTQTVECLREKNPDFIINSVKELPNLLSTGTF</sequence>
<dbReference type="SFLD" id="SFLDG01135">
    <property type="entry name" value="C1.5.6:_HAD__Beta-PGM__Phospha"/>
    <property type="match status" value="1"/>
</dbReference>
<dbReference type="InterPro" id="IPR041492">
    <property type="entry name" value="HAD_2"/>
</dbReference>
<dbReference type="InterPro" id="IPR023214">
    <property type="entry name" value="HAD_sf"/>
</dbReference>
<dbReference type="GO" id="GO:0005829">
    <property type="term" value="C:cytosol"/>
    <property type="evidence" value="ECO:0007669"/>
    <property type="project" value="TreeGrafter"/>
</dbReference>
<name>A0AAD9PRU7_ACRCE</name>
<dbReference type="InterPro" id="IPR006439">
    <property type="entry name" value="HAD-SF_hydro_IA"/>
</dbReference>
<dbReference type="NCBIfam" id="TIGR01509">
    <property type="entry name" value="HAD-SF-IA-v3"/>
    <property type="match status" value="1"/>
</dbReference>
<evidence type="ECO:0000313" key="2">
    <source>
        <dbReference type="Proteomes" id="UP001249851"/>
    </source>
</evidence>
<proteinExistence type="predicted"/>
<dbReference type="Proteomes" id="UP001249851">
    <property type="component" value="Unassembled WGS sequence"/>
</dbReference>
<dbReference type="PANTHER" id="PTHR43434:SF19">
    <property type="entry name" value="PHOSPHONOACETALDEHYDE HYDROLASE"/>
    <property type="match status" value="1"/>
</dbReference>
<organism evidence="1 2">
    <name type="scientific">Acropora cervicornis</name>
    <name type="common">Staghorn coral</name>
    <dbReference type="NCBI Taxonomy" id="6130"/>
    <lineage>
        <taxon>Eukaryota</taxon>
        <taxon>Metazoa</taxon>
        <taxon>Cnidaria</taxon>
        <taxon>Anthozoa</taxon>
        <taxon>Hexacorallia</taxon>
        <taxon>Scleractinia</taxon>
        <taxon>Astrocoeniina</taxon>
        <taxon>Acroporidae</taxon>
        <taxon>Acropora</taxon>
    </lineage>
</organism>
<protein>
    <submittedName>
        <fullName evidence="1">Phosphonoacetaldehyde hydrolase</fullName>
    </submittedName>
</protein>
<dbReference type="PANTHER" id="PTHR43434">
    <property type="entry name" value="PHOSPHOGLYCOLATE PHOSPHATASE"/>
    <property type="match status" value="1"/>
</dbReference>
<comment type="caution">
    <text evidence="1">The sequence shown here is derived from an EMBL/GenBank/DDBJ whole genome shotgun (WGS) entry which is preliminary data.</text>
</comment>
<dbReference type="SUPFAM" id="SSF56784">
    <property type="entry name" value="HAD-like"/>
    <property type="match status" value="1"/>
</dbReference>
<evidence type="ECO:0000313" key="1">
    <source>
        <dbReference type="EMBL" id="KAK2547919.1"/>
    </source>
</evidence>
<keyword evidence="2" id="KW-1185">Reference proteome</keyword>
<dbReference type="FunFam" id="3.40.50.1000:FF:000475">
    <property type="match status" value="1"/>
</dbReference>
<accession>A0AAD9PRU7</accession>
<gene>
    <name evidence="1" type="ORF">P5673_032006</name>
</gene>
<dbReference type="Gene3D" id="1.10.150.240">
    <property type="entry name" value="Putative phosphatase, domain 2"/>
    <property type="match status" value="1"/>
</dbReference>
<dbReference type="GO" id="GO:0006281">
    <property type="term" value="P:DNA repair"/>
    <property type="evidence" value="ECO:0007669"/>
    <property type="project" value="TreeGrafter"/>
</dbReference>
<dbReference type="SFLD" id="SFLDS00003">
    <property type="entry name" value="Haloacid_Dehalogenase"/>
    <property type="match status" value="1"/>
</dbReference>
<dbReference type="GO" id="GO:0008967">
    <property type="term" value="F:phosphoglycolate phosphatase activity"/>
    <property type="evidence" value="ECO:0007669"/>
    <property type="project" value="TreeGrafter"/>
</dbReference>
<reference evidence="1" key="2">
    <citation type="journal article" date="2023" name="Science">
        <title>Genomic signatures of disease resistance in endangered staghorn corals.</title>
        <authorList>
            <person name="Vollmer S.V."/>
            <person name="Selwyn J.D."/>
            <person name="Despard B.A."/>
            <person name="Roesel C.L."/>
        </authorList>
    </citation>
    <scope>NUCLEOTIDE SEQUENCE</scope>
    <source>
        <strain evidence="1">K2</strain>
    </source>
</reference>
<keyword evidence="1" id="KW-0378">Hydrolase</keyword>
<dbReference type="Pfam" id="PF13419">
    <property type="entry name" value="HAD_2"/>
    <property type="match status" value="1"/>
</dbReference>
<reference evidence="1" key="1">
    <citation type="journal article" date="2023" name="G3 (Bethesda)">
        <title>Whole genome assembly and annotation of the endangered Caribbean coral Acropora cervicornis.</title>
        <authorList>
            <person name="Selwyn J.D."/>
            <person name="Vollmer S.V."/>
        </authorList>
    </citation>
    <scope>NUCLEOTIDE SEQUENCE</scope>
    <source>
        <strain evidence="1">K2</strain>
    </source>
</reference>
<dbReference type="InterPro" id="IPR036412">
    <property type="entry name" value="HAD-like_sf"/>
</dbReference>
<dbReference type="AlphaFoldDB" id="A0AAD9PRU7"/>